<keyword evidence="5" id="KW-0732">Signal</keyword>
<keyword evidence="4" id="KW-0808">Transferase</keyword>
<evidence type="ECO:0000256" key="6">
    <source>
        <dbReference type="ARBA" id="ARBA00022944"/>
    </source>
</evidence>
<reference evidence="9 10" key="1">
    <citation type="journal article" date="2022" name="Int. J. Syst. Evol. Microbiol.">
        <title>Neobacillus kokaensis sp. nov., isolated from soil.</title>
        <authorList>
            <person name="Yuki K."/>
            <person name="Matsubara H."/>
            <person name="Yamaguchi S."/>
        </authorList>
    </citation>
    <scope>NUCLEOTIDE SEQUENCE [LARGE SCALE GENOMIC DNA]</scope>
    <source>
        <strain evidence="9 10">LOB 377</strain>
    </source>
</reference>
<dbReference type="Gene3D" id="2.30.30.170">
    <property type="match status" value="4"/>
</dbReference>
<feature type="domain" description="GW" evidence="8">
    <location>
        <begin position="934"/>
        <end position="1012"/>
    </location>
</feature>
<dbReference type="Pfam" id="PF00534">
    <property type="entry name" value="Glycos_transf_1"/>
    <property type="match status" value="1"/>
</dbReference>
<dbReference type="PANTHER" id="PTHR37316:SF3">
    <property type="entry name" value="TEICHOIC ACID GLYCEROL-PHOSPHATE TRANSFERASE"/>
    <property type="match status" value="1"/>
</dbReference>
<evidence type="ECO:0000313" key="9">
    <source>
        <dbReference type="EMBL" id="GHH97456.1"/>
    </source>
</evidence>
<dbReference type="Gene3D" id="3.40.50.11820">
    <property type="match status" value="1"/>
</dbReference>
<evidence type="ECO:0000256" key="2">
    <source>
        <dbReference type="ARBA" id="ARBA00010488"/>
    </source>
</evidence>
<proteinExistence type="inferred from homology"/>
<sequence>MMNKKVLKRRAKFLFDPLYQYVRKTSHRRNYQYTRYHEKLKVLDNTILYESRDGKSMTDSPYAIFKYLLHHPDYQDYKHIWSVNSFEELRYVINQYRNLKNVSFVKRNSREYVKRLATSKYLINNSTFQSFFTPKTNQVYINTWHGTPLKSMGFDIPGNPSNSHNVVRNFLSADYLLSPNEHTTDMFLDSYKLRGIYNGEILQEGYPRIDLTYQSDPSQIKVYLSELGVGIDPDKQTILYAPTWKGTNVTKAKNDMFQIIADMNYLKEQVGKTYNLLIKVHPYLYETARNYEQIKKQLIPDYVDTNELLSTVDVLITDYSSIFFDYLVTDKPILFYVWDYDDYNDERGRYLEDDELPGPTLFTIQEVADAIEDLNKVLADFAKVYQQAKVRFTNHDNGKVTERVVDYIFKGSKAPLNVIDGLEPSKKKILIYPGGMMNNGITASFINLMDNVDFDRYDVSVFMKPTNSKEALNNMEKVNKKVRFLFRSGMPMYSFHEVYRDKVIHNRGAHTPFMKKLYPEKAYKRDCSRLFGRTQFDYVIDFSGYSLYWAKYILANEAKKKICYLHSNLLSDSEKVINGRRPHRINLRGLFSVYDRFDKLVSVSQGTMEVNKQNLAKYAEEEKFDFVMNSINHEKILRMAEEEDEVKEAVPHTDHKETVISNIIFKSAAIIIQPEDHDVWNRPPSVNGAEKIAPAKYYVNKEVAILREAKYGIDGYYKFSVNDRIVGWLARECFELLPDRILSENAVNKVAVVSHVYGHDIWSEPYKTEGAAKISSATDYKGMMVTVDAEARTYRGIYSRFSINGAVIGWIESSALTVLKETAAKGRIKTSVFQIANYRKTRSFLNNRTLEEKNLYELAVISNPGSFIVWSKPYPNPGRQKVMAANELADAKVIVTKSNKTAKGTYYLFFNDGKRIGWLDKHAFTLLKEPVIYTENAVKKTADIKLRDSDVIWRKLPGVVDAEMLADIQKFNGKTVIIDKEARTIDEVYYHISYEAEPIGWLNKRAFENVKTLGILRGGRFIAEPSKEHYNFITMGRLSPEKGQDNLIQAFARLHKDNENTKLYILGEGPLRPELENLISELGVEDSVYLLGQVENPFRFMKKCDCFVLSSHYEGQPMVLLEAMTHGMKIVATDIVANRTVLEDGKYGLLVENSIDGLENGLKQMLKDESDYKAEMFVPSEYNNRAMGTFYKIFE</sequence>
<dbReference type="SUPFAM" id="SSF82057">
    <property type="entry name" value="Prokaryotic SH3-related domain"/>
    <property type="match status" value="4"/>
</dbReference>
<dbReference type="InterPro" id="IPR043148">
    <property type="entry name" value="TagF_C"/>
</dbReference>
<comment type="caution">
    <text evidence="9">The sequence shown here is derived from an EMBL/GenBank/DDBJ whole genome shotgun (WGS) entry which is preliminary data.</text>
</comment>
<dbReference type="InterPro" id="IPR001296">
    <property type="entry name" value="Glyco_trans_1"/>
</dbReference>
<keyword evidence="6" id="KW-0777">Teichoic acid biosynthesis</keyword>
<name>A0ABQ3MZZ2_9BACI</name>
<comment type="subcellular location">
    <subcellularLocation>
        <location evidence="1">Cell membrane</location>
        <topology evidence="1">Peripheral membrane protein</topology>
    </subcellularLocation>
</comment>
<dbReference type="InterPro" id="IPR025987">
    <property type="entry name" value="GW_dom"/>
</dbReference>
<evidence type="ECO:0000256" key="5">
    <source>
        <dbReference type="ARBA" id="ARBA00022729"/>
    </source>
</evidence>
<dbReference type="Gene3D" id="3.40.50.12580">
    <property type="match status" value="1"/>
</dbReference>
<feature type="domain" description="GW" evidence="8">
    <location>
        <begin position="851"/>
        <end position="929"/>
    </location>
</feature>
<evidence type="ECO:0000256" key="3">
    <source>
        <dbReference type="ARBA" id="ARBA00022475"/>
    </source>
</evidence>
<keyword evidence="10" id="KW-1185">Reference proteome</keyword>
<dbReference type="Gene3D" id="3.40.50.2000">
    <property type="entry name" value="Glycogen Phosphorylase B"/>
    <property type="match status" value="1"/>
</dbReference>
<feature type="domain" description="GW" evidence="8">
    <location>
        <begin position="661"/>
        <end position="739"/>
    </location>
</feature>
<keyword evidence="3" id="KW-1003">Cell membrane</keyword>
<evidence type="ECO:0000256" key="1">
    <source>
        <dbReference type="ARBA" id="ARBA00004202"/>
    </source>
</evidence>
<dbReference type="PANTHER" id="PTHR37316">
    <property type="entry name" value="TEICHOIC ACID GLYCEROL-PHOSPHATE PRIMASE"/>
    <property type="match status" value="1"/>
</dbReference>
<dbReference type="SUPFAM" id="SSF53756">
    <property type="entry name" value="UDP-Glycosyltransferase/glycogen phosphorylase"/>
    <property type="match status" value="2"/>
</dbReference>
<accession>A0ABQ3MZZ2</accession>
<evidence type="ECO:0000256" key="4">
    <source>
        <dbReference type="ARBA" id="ARBA00022679"/>
    </source>
</evidence>
<protein>
    <recommendedName>
        <fullName evidence="8">GW domain-containing protein</fullName>
    </recommendedName>
</protein>
<evidence type="ECO:0000313" key="10">
    <source>
        <dbReference type="Proteomes" id="UP000637074"/>
    </source>
</evidence>
<dbReference type="Pfam" id="PF04464">
    <property type="entry name" value="Glyphos_transf"/>
    <property type="match status" value="1"/>
</dbReference>
<evidence type="ECO:0000259" key="8">
    <source>
        <dbReference type="PROSITE" id="PS51780"/>
    </source>
</evidence>
<dbReference type="NCBIfam" id="NF033202">
    <property type="entry name" value="GW_glycos_SH3"/>
    <property type="match status" value="2"/>
</dbReference>
<organism evidence="9 10">
    <name type="scientific">Neobacillus kokaensis</name>
    <dbReference type="NCBI Taxonomy" id="2759023"/>
    <lineage>
        <taxon>Bacteria</taxon>
        <taxon>Bacillati</taxon>
        <taxon>Bacillota</taxon>
        <taxon>Bacilli</taxon>
        <taxon>Bacillales</taxon>
        <taxon>Bacillaceae</taxon>
        <taxon>Neobacillus</taxon>
    </lineage>
</organism>
<feature type="domain" description="GW" evidence="8">
    <location>
        <begin position="743"/>
        <end position="821"/>
    </location>
</feature>
<comment type="similarity">
    <text evidence="2">Belongs to the CDP-glycerol glycerophosphotransferase family.</text>
</comment>
<dbReference type="EMBL" id="BNDS01000003">
    <property type="protein sequence ID" value="GHH97456.1"/>
    <property type="molecule type" value="Genomic_DNA"/>
</dbReference>
<dbReference type="InterPro" id="IPR043149">
    <property type="entry name" value="TagF_N"/>
</dbReference>
<keyword evidence="7" id="KW-0472">Membrane</keyword>
<dbReference type="CDD" id="cd03811">
    <property type="entry name" value="GT4_GT28_WabH-like"/>
    <property type="match status" value="1"/>
</dbReference>
<dbReference type="Proteomes" id="UP000637074">
    <property type="component" value="Unassembled WGS sequence"/>
</dbReference>
<dbReference type="InterPro" id="IPR038200">
    <property type="entry name" value="GW_dom_sf"/>
</dbReference>
<dbReference type="Pfam" id="PF13457">
    <property type="entry name" value="GW"/>
    <property type="match status" value="4"/>
</dbReference>
<evidence type="ECO:0000256" key="7">
    <source>
        <dbReference type="ARBA" id="ARBA00023136"/>
    </source>
</evidence>
<dbReference type="InterPro" id="IPR051612">
    <property type="entry name" value="Teichoic_Acid_Biosynth"/>
</dbReference>
<dbReference type="PROSITE" id="PS51780">
    <property type="entry name" value="GW"/>
    <property type="match status" value="4"/>
</dbReference>
<gene>
    <name evidence="9" type="ORF">AM1BK_09990</name>
</gene>
<dbReference type="InterPro" id="IPR007554">
    <property type="entry name" value="Glycerophosphate_synth"/>
</dbReference>